<feature type="chain" id="PRO_5014574041" description="S-protein homolog" evidence="6">
    <location>
        <begin position="27"/>
        <end position="147"/>
    </location>
</feature>
<feature type="signal peptide" evidence="6">
    <location>
        <begin position="1"/>
        <end position="26"/>
    </location>
</feature>
<dbReference type="PANTHER" id="PTHR31232:SF43">
    <property type="entry name" value="S-PROTEIN HOMOLOG 29-RELATED"/>
    <property type="match status" value="1"/>
</dbReference>
<evidence type="ECO:0000256" key="6">
    <source>
        <dbReference type="RuleBase" id="RU367044"/>
    </source>
</evidence>
<dbReference type="EMBL" id="CM001223">
    <property type="protein sequence ID" value="AES78431.1"/>
    <property type="molecule type" value="Genomic_DNA"/>
</dbReference>
<dbReference type="Gramene" id="rna39246">
    <property type="protein sequence ID" value="RHN45050.1"/>
    <property type="gene ID" value="gene39246"/>
</dbReference>
<dbReference type="eggNOG" id="ENOG502S7CQ">
    <property type="taxonomic scope" value="Eukaryota"/>
</dbReference>
<dbReference type="EMBL" id="PSQE01000007">
    <property type="protein sequence ID" value="RHN45050.1"/>
    <property type="molecule type" value="Genomic_DNA"/>
</dbReference>
<dbReference type="PANTHER" id="PTHR31232">
    <property type="match status" value="1"/>
</dbReference>
<reference evidence="8" key="4">
    <citation type="journal article" date="2018" name="Nat. Plants">
        <title>Whole-genome landscape of Medicago truncatula symbiotic genes.</title>
        <authorList>
            <person name="Pecrix Y."/>
            <person name="Gamas P."/>
            <person name="Carrere S."/>
        </authorList>
    </citation>
    <scope>NUCLEOTIDE SEQUENCE</scope>
    <source>
        <tissue evidence="8">Leaves</tissue>
    </source>
</reference>
<gene>
    <name evidence="7" type="ordered locus">MTR_7g031460</name>
    <name evidence="8" type="ORF">MtrunA17_Chr7g0226041</name>
</gene>
<evidence type="ECO:0000256" key="3">
    <source>
        <dbReference type="ARBA" id="ARBA00022471"/>
    </source>
</evidence>
<dbReference type="EnsemblPlants" id="AES78431">
    <property type="protein sequence ID" value="AES78431"/>
    <property type="gene ID" value="MTR_7g031460"/>
</dbReference>
<keyword evidence="4 6" id="KW-0964">Secreted</keyword>
<sequence>MANSKQVTLIFSILLVLIFEATYVEPKVMICFHDVEVTIINDLATQSTPTNLTLHCKSKDDDLGFHTLTIGEKYTFSFKPSYVFWKSTLFFCSFTWPGNPDRHYIEVYKQRRDGCENREWKMIKTGGYLWGQFYPWNSVEINSISKM</sequence>
<name>G7L4A3_MEDTR</name>
<dbReference type="PaxDb" id="3880-AES78431"/>
<proteinExistence type="inferred from homology"/>
<evidence type="ECO:0000313" key="7">
    <source>
        <dbReference type="EMBL" id="AES78431.1"/>
    </source>
</evidence>
<accession>G7L4A3</accession>
<evidence type="ECO:0000256" key="1">
    <source>
        <dbReference type="ARBA" id="ARBA00004613"/>
    </source>
</evidence>
<dbReference type="Proteomes" id="UP000265566">
    <property type="component" value="Chromosome 7"/>
</dbReference>
<evidence type="ECO:0000256" key="2">
    <source>
        <dbReference type="ARBA" id="ARBA00005581"/>
    </source>
</evidence>
<dbReference type="Proteomes" id="UP000002051">
    <property type="component" value="Unassembled WGS sequence"/>
</dbReference>
<comment type="subcellular location">
    <subcellularLocation>
        <location evidence="1 6">Secreted</location>
    </subcellularLocation>
</comment>
<reference evidence="7 10" key="1">
    <citation type="journal article" date="2011" name="Nature">
        <title>The Medicago genome provides insight into the evolution of rhizobial symbioses.</title>
        <authorList>
            <person name="Young N.D."/>
            <person name="Debelle F."/>
            <person name="Oldroyd G.E."/>
            <person name="Geurts R."/>
            <person name="Cannon S.B."/>
            <person name="Udvardi M.K."/>
            <person name="Benedito V.A."/>
            <person name="Mayer K.F."/>
            <person name="Gouzy J."/>
            <person name="Schoof H."/>
            <person name="Van de Peer Y."/>
            <person name="Proost S."/>
            <person name="Cook D.R."/>
            <person name="Meyers B.C."/>
            <person name="Spannagl M."/>
            <person name="Cheung F."/>
            <person name="De Mita S."/>
            <person name="Krishnakumar V."/>
            <person name="Gundlach H."/>
            <person name="Zhou S."/>
            <person name="Mudge J."/>
            <person name="Bharti A.K."/>
            <person name="Murray J.D."/>
            <person name="Naoumkina M.A."/>
            <person name="Rosen B."/>
            <person name="Silverstein K.A."/>
            <person name="Tang H."/>
            <person name="Rombauts S."/>
            <person name="Zhao P.X."/>
            <person name="Zhou P."/>
            <person name="Barbe V."/>
            <person name="Bardou P."/>
            <person name="Bechner M."/>
            <person name="Bellec A."/>
            <person name="Berger A."/>
            <person name="Berges H."/>
            <person name="Bidwell S."/>
            <person name="Bisseling T."/>
            <person name="Choisne N."/>
            <person name="Couloux A."/>
            <person name="Denny R."/>
            <person name="Deshpande S."/>
            <person name="Dai X."/>
            <person name="Doyle J.J."/>
            <person name="Dudez A.M."/>
            <person name="Farmer A.D."/>
            <person name="Fouteau S."/>
            <person name="Franken C."/>
            <person name="Gibelin C."/>
            <person name="Gish J."/>
            <person name="Goldstein S."/>
            <person name="Gonzalez A.J."/>
            <person name="Green P.J."/>
            <person name="Hallab A."/>
            <person name="Hartog M."/>
            <person name="Hua A."/>
            <person name="Humphray S.J."/>
            <person name="Jeong D.H."/>
            <person name="Jing Y."/>
            <person name="Jocker A."/>
            <person name="Kenton S.M."/>
            <person name="Kim D.J."/>
            <person name="Klee K."/>
            <person name="Lai H."/>
            <person name="Lang C."/>
            <person name="Lin S."/>
            <person name="Macmil S.L."/>
            <person name="Magdelenat G."/>
            <person name="Matthews L."/>
            <person name="McCorrison J."/>
            <person name="Monaghan E.L."/>
            <person name="Mun J.H."/>
            <person name="Najar F.Z."/>
            <person name="Nicholson C."/>
            <person name="Noirot C."/>
            <person name="O'Bleness M."/>
            <person name="Paule C.R."/>
            <person name="Poulain J."/>
            <person name="Prion F."/>
            <person name="Qin B."/>
            <person name="Qu C."/>
            <person name="Retzel E.F."/>
            <person name="Riddle C."/>
            <person name="Sallet E."/>
            <person name="Samain S."/>
            <person name="Samson N."/>
            <person name="Sanders I."/>
            <person name="Saurat O."/>
            <person name="Scarpelli C."/>
            <person name="Schiex T."/>
            <person name="Segurens B."/>
            <person name="Severin A.J."/>
            <person name="Sherrier D.J."/>
            <person name="Shi R."/>
            <person name="Sims S."/>
            <person name="Singer S.R."/>
            <person name="Sinharoy S."/>
            <person name="Sterck L."/>
            <person name="Viollet A."/>
            <person name="Wang B.B."/>
            <person name="Wang K."/>
            <person name="Wang M."/>
            <person name="Wang X."/>
            <person name="Warfsmann J."/>
            <person name="Weissenbach J."/>
            <person name="White D.D."/>
            <person name="White J.D."/>
            <person name="Wiley G.B."/>
            <person name="Wincker P."/>
            <person name="Xing Y."/>
            <person name="Yang L."/>
            <person name="Yao Z."/>
            <person name="Ying F."/>
            <person name="Zhai J."/>
            <person name="Zhou L."/>
            <person name="Zuber A."/>
            <person name="Denarie J."/>
            <person name="Dixon R.A."/>
            <person name="May G.D."/>
            <person name="Schwartz D.C."/>
            <person name="Rogers J."/>
            <person name="Quetier F."/>
            <person name="Town C.D."/>
            <person name="Roe B.A."/>
        </authorList>
    </citation>
    <scope>NUCLEOTIDE SEQUENCE [LARGE SCALE GENOMIC DNA]</scope>
    <source>
        <strain evidence="7">A17</strain>
        <strain evidence="9 10">cv. Jemalong A17</strain>
    </source>
</reference>
<evidence type="ECO:0000256" key="4">
    <source>
        <dbReference type="ARBA" id="ARBA00022525"/>
    </source>
</evidence>
<comment type="similarity">
    <text evidence="2 6">Belongs to the plant self-incompatibility (S1) protein family.</text>
</comment>
<evidence type="ECO:0000313" key="8">
    <source>
        <dbReference type="EMBL" id="RHN45050.1"/>
    </source>
</evidence>
<keyword evidence="10" id="KW-1185">Reference proteome</keyword>
<dbReference type="GO" id="GO:0060320">
    <property type="term" value="P:rejection of self pollen"/>
    <property type="evidence" value="ECO:0007669"/>
    <property type="project" value="UniProtKB-KW"/>
</dbReference>
<dbReference type="AlphaFoldDB" id="G7L4A3"/>
<dbReference type="InterPro" id="IPR010264">
    <property type="entry name" value="Self-incomp_S1"/>
</dbReference>
<protein>
    <recommendedName>
        <fullName evidence="6">S-protein homolog</fullName>
    </recommendedName>
</protein>
<evidence type="ECO:0000313" key="9">
    <source>
        <dbReference type="EnsemblPlants" id="AES78431"/>
    </source>
</evidence>
<dbReference type="Pfam" id="PF05938">
    <property type="entry name" value="Self-incomp_S1"/>
    <property type="match status" value="1"/>
</dbReference>
<reference evidence="7 10" key="2">
    <citation type="journal article" date="2014" name="BMC Genomics">
        <title>An improved genome release (version Mt4.0) for the model legume Medicago truncatula.</title>
        <authorList>
            <person name="Tang H."/>
            <person name="Krishnakumar V."/>
            <person name="Bidwell S."/>
            <person name="Rosen B."/>
            <person name="Chan A."/>
            <person name="Zhou S."/>
            <person name="Gentzbittel L."/>
            <person name="Childs K.L."/>
            <person name="Yandell M."/>
            <person name="Gundlach H."/>
            <person name="Mayer K.F."/>
            <person name="Schwartz D.C."/>
            <person name="Town C.D."/>
        </authorList>
    </citation>
    <scope>GENOME REANNOTATION</scope>
    <source>
        <strain evidence="9 10">cv. Jemalong A17</strain>
    </source>
</reference>
<keyword evidence="3 6" id="KW-0713">Self-incompatibility</keyword>
<evidence type="ECO:0000256" key="5">
    <source>
        <dbReference type="ARBA" id="ARBA00022729"/>
    </source>
</evidence>
<organism evidence="7 10">
    <name type="scientific">Medicago truncatula</name>
    <name type="common">Barrel medic</name>
    <name type="synonym">Medicago tribuloides</name>
    <dbReference type="NCBI Taxonomy" id="3880"/>
    <lineage>
        <taxon>Eukaryota</taxon>
        <taxon>Viridiplantae</taxon>
        <taxon>Streptophyta</taxon>
        <taxon>Embryophyta</taxon>
        <taxon>Tracheophyta</taxon>
        <taxon>Spermatophyta</taxon>
        <taxon>Magnoliopsida</taxon>
        <taxon>eudicotyledons</taxon>
        <taxon>Gunneridae</taxon>
        <taxon>Pentapetalae</taxon>
        <taxon>rosids</taxon>
        <taxon>fabids</taxon>
        <taxon>Fabales</taxon>
        <taxon>Fabaceae</taxon>
        <taxon>Papilionoideae</taxon>
        <taxon>50 kb inversion clade</taxon>
        <taxon>NPAAA clade</taxon>
        <taxon>Hologalegina</taxon>
        <taxon>IRL clade</taxon>
        <taxon>Trifolieae</taxon>
        <taxon>Medicago</taxon>
    </lineage>
</organism>
<dbReference type="OMA" id="NWLILET"/>
<keyword evidence="5 6" id="KW-0732">Signal</keyword>
<dbReference type="GO" id="GO:0005576">
    <property type="term" value="C:extracellular region"/>
    <property type="evidence" value="ECO:0007669"/>
    <property type="project" value="UniProtKB-SubCell"/>
</dbReference>
<reference evidence="9" key="3">
    <citation type="submission" date="2015-04" db="UniProtKB">
        <authorList>
            <consortium name="EnsemblPlants"/>
        </authorList>
    </citation>
    <scope>IDENTIFICATION</scope>
    <source>
        <strain evidence="9">cv. Jemalong A17</strain>
    </source>
</reference>
<evidence type="ECO:0000313" key="10">
    <source>
        <dbReference type="Proteomes" id="UP000002051"/>
    </source>
</evidence>
<dbReference type="HOGENOM" id="CLU_125658_0_0_1"/>